<keyword evidence="2" id="KW-1133">Transmembrane helix</keyword>
<dbReference type="PANTHER" id="PTHR43592:SF15">
    <property type="entry name" value="CAAX AMINO TERMINAL PROTEASE FAMILY PROTEIN"/>
    <property type="match status" value="1"/>
</dbReference>
<proteinExistence type="predicted"/>
<accession>A0A7S0CNZ6</accession>
<dbReference type="GO" id="GO:0004175">
    <property type="term" value="F:endopeptidase activity"/>
    <property type="evidence" value="ECO:0007669"/>
    <property type="project" value="UniProtKB-ARBA"/>
</dbReference>
<keyword evidence="2" id="KW-0472">Membrane</keyword>
<dbReference type="GO" id="GO:0080120">
    <property type="term" value="P:CAAX-box protein maturation"/>
    <property type="evidence" value="ECO:0007669"/>
    <property type="project" value="UniProtKB-ARBA"/>
</dbReference>
<dbReference type="EMBL" id="HBEN01000403">
    <property type="protein sequence ID" value="CAD8429339.1"/>
    <property type="molecule type" value="Transcribed_RNA"/>
</dbReference>
<keyword evidence="2" id="KW-0812">Transmembrane</keyword>
<dbReference type="InterPro" id="IPR003675">
    <property type="entry name" value="Rce1/LyrA-like_dom"/>
</dbReference>
<feature type="transmembrane region" description="Helical" evidence="2">
    <location>
        <begin position="162"/>
        <end position="185"/>
    </location>
</feature>
<feature type="region of interest" description="Disordered" evidence="1">
    <location>
        <begin position="31"/>
        <end position="59"/>
    </location>
</feature>
<evidence type="ECO:0000313" key="4">
    <source>
        <dbReference type="EMBL" id="CAD8429339.1"/>
    </source>
</evidence>
<name>A0A7S0CNZ6_MICPS</name>
<organism evidence="4">
    <name type="scientific">Micromonas pusilla</name>
    <name type="common">Picoplanktonic green alga</name>
    <name type="synonym">Chromulina pusilla</name>
    <dbReference type="NCBI Taxonomy" id="38833"/>
    <lineage>
        <taxon>Eukaryota</taxon>
        <taxon>Viridiplantae</taxon>
        <taxon>Chlorophyta</taxon>
        <taxon>Mamiellophyceae</taxon>
        <taxon>Mamiellales</taxon>
        <taxon>Mamiellaceae</taxon>
        <taxon>Micromonas</taxon>
    </lineage>
</organism>
<evidence type="ECO:0000256" key="1">
    <source>
        <dbReference type="SAM" id="MobiDB-lite"/>
    </source>
</evidence>
<feature type="domain" description="CAAX prenyl protease 2/Lysostaphin resistance protein A-like" evidence="3">
    <location>
        <begin position="353"/>
        <end position="438"/>
    </location>
</feature>
<protein>
    <recommendedName>
        <fullName evidence="3">CAAX prenyl protease 2/Lysostaphin resistance protein A-like domain-containing protein</fullName>
    </recommendedName>
</protein>
<dbReference type="Pfam" id="PF02517">
    <property type="entry name" value="Rce1-like"/>
    <property type="match status" value="1"/>
</dbReference>
<dbReference type="PANTHER" id="PTHR43592">
    <property type="entry name" value="CAAX AMINO TERMINAL PROTEASE"/>
    <property type="match status" value="1"/>
</dbReference>
<feature type="transmembrane region" description="Helical" evidence="2">
    <location>
        <begin position="430"/>
        <end position="449"/>
    </location>
</feature>
<dbReference type="AlphaFoldDB" id="A0A7S0CNZ6"/>
<gene>
    <name evidence="4" type="ORF">MSP1401_LOCUS337</name>
</gene>
<sequence>MSALDVYGAVAGAPAARRDFRRRGHLSSRTCVTASWSRRPARAAGERKSGDAASTGTDASASVSFRSTGLLAASRRGVAGRRVACRASPRERQRKEEDLKRYLREKGVDVPRTKKTTFSPSGESKDPFVVVDEAIERDGLRSLRLLDLDTVRQRWDVPWGGWRVFFGIGGWSASFVLTAALVFPLLLLANGVDPRDFDANQQSKYLVEVQLIETVETFAVLWLLLRKFAPEMEGGDWFKMDFADDPFSIEKGWLTWGLIGYVAVFFSIGLTATAIDLGTHAVEAIASGANQGGIGNGAGEGARAVAAAAADAAASSSASASSAAASAKDQGPGTIDAVLPMLKGGEGQTGRFFSILTVTSVLAPLLEEVVFRGFLLASLTKWLPTPGAVVFSSVVFGAAHLAPRDFPQLVTLGIVLGFSYARTRNLLTPMFIHSLWNSGVLIVVAALVATGNESALPGIAGGGQ</sequence>
<evidence type="ECO:0000256" key="2">
    <source>
        <dbReference type="SAM" id="Phobius"/>
    </source>
</evidence>
<feature type="transmembrane region" description="Helical" evidence="2">
    <location>
        <begin position="253"/>
        <end position="275"/>
    </location>
</feature>
<reference evidence="4" key="1">
    <citation type="submission" date="2021-01" db="EMBL/GenBank/DDBJ databases">
        <authorList>
            <person name="Corre E."/>
            <person name="Pelletier E."/>
            <person name="Niang G."/>
            <person name="Scheremetjew M."/>
            <person name="Finn R."/>
            <person name="Kale V."/>
            <person name="Holt S."/>
            <person name="Cochrane G."/>
            <person name="Meng A."/>
            <person name="Brown T."/>
            <person name="Cohen L."/>
        </authorList>
    </citation>
    <scope>NUCLEOTIDE SEQUENCE</scope>
    <source>
        <strain evidence="4">CCAC1681</strain>
    </source>
</reference>
<evidence type="ECO:0000259" key="3">
    <source>
        <dbReference type="Pfam" id="PF02517"/>
    </source>
</evidence>